<evidence type="ECO:0000313" key="1">
    <source>
        <dbReference type="EMBL" id="CAF4471719.1"/>
    </source>
</evidence>
<dbReference type="AlphaFoldDB" id="A0A8S2X0B2"/>
<name>A0A8S2X0B2_9BILA</name>
<gene>
    <name evidence="1" type="ORF">TMI583_LOCUS46732</name>
</gene>
<dbReference type="EMBL" id="CAJOBA010087944">
    <property type="protein sequence ID" value="CAF4471719.1"/>
    <property type="molecule type" value="Genomic_DNA"/>
</dbReference>
<comment type="caution">
    <text evidence="1">The sequence shown here is derived from an EMBL/GenBank/DDBJ whole genome shotgun (WGS) entry which is preliminary data.</text>
</comment>
<evidence type="ECO:0000313" key="2">
    <source>
        <dbReference type="Proteomes" id="UP000682733"/>
    </source>
</evidence>
<protein>
    <recommendedName>
        <fullName evidence="3">SWIM-type domain-containing protein</fullName>
    </recommendedName>
</protein>
<organism evidence="1 2">
    <name type="scientific">Didymodactylos carnosus</name>
    <dbReference type="NCBI Taxonomy" id="1234261"/>
    <lineage>
        <taxon>Eukaryota</taxon>
        <taxon>Metazoa</taxon>
        <taxon>Spiralia</taxon>
        <taxon>Gnathifera</taxon>
        <taxon>Rotifera</taxon>
        <taxon>Eurotatoria</taxon>
        <taxon>Bdelloidea</taxon>
        <taxon>Philodinida</taxon>
        <taxon>Philodinidae</taxon>
        <taxon>Didymodactylos</taxon>
    </lineage>
</organism>
<reference evidence="1" key="1">
    <citation type="submission" date="2021-02" db="EMBL/GenBank/DDBJ databases">
        <authorList>
            <person name="Nowell W R."/>
        </authorList>
    </citation>
    <scope>NUCLEOTIDE SEQUENCE</scope>
</reference>
<sequence length="169" mass="18997">EGAVSLAPSTNNGLESLNGRIKNNYTLRNRLPLSAFLKTAERLLIDWSTDSEKNPFQLHTTYADSLKLPAYTWLQQVDKTQILEIQQFYAMAWSSYDKLANWLNSACLVNCSRLLPPLFCTCQTGLKEYTCVHALGLLILWGSHSVPQLIGNRKGKGRPKKVKLALSKD</sequence>
<feature type="non-terminal residue" evidence="1">
    <location>
        <position position="1"/>
    </location>
</feature>
<proteinExistence type="predicted"/>
<dbReference type="Proteomes" id="UP000682733">
    <property type="component" value="Unassembled WGS sequence"/>
</dbReference>
<accession>A0A8S2X0B2</accession>
<evidence type="ECO:0008006" key="3">
    <source>
        <dbReference type="Google" id="ProtNLM"/>
    </source>
</evidence>